<feature type="transmembrane region" description="Helical" evidence="2">
    <location>
        <begin position="190"/>
        <end position="212"/>
    </location>
</feature>
<evidence type="ECO:0000313" key="5">
    <source>
        <dbReference type="Proteomes" id="UP000298681"/>
    </source>
</evidence>
<evidence type="ECO:0000259" key="3">
    <source>
        <dbReference type="Pfam" id="PF01757"/>
    </source>
</evidence>
<reference evidence="4 5" key="1">
    <citation type="submission" date="2019-01" db="EMBL/GenBank/DDBJ databases">
        <authorList>
            <person name="Zhang S."/>
        </authorList>
    </citation>
    <scope>NUCLEOTIDE SEQUENCE [LARGE SCALE GENOMIC DNA]</scope>
    <source>
        <strain evidence="4 5">1626</strain>
    </source>
</reference>
<accession>A0A4Z1RA24</accession>
<feature type="transmembrane region" description="Helical" evidence="2">
    <location>
        <begin position="328"/>
        <end position="346"/>
    </location>
</feature>
<feature type="transmembrane region" description="Helical" evidence="2">
    <location>
        <begin position="45"/>
        <end position="66"/>
    </location>
</feature>
<proteinExistence type="predicted"/>
<keyword evidence="4" id="KW-0808">Transferase</keyword>
<gene>
    <name evidence="4" type="ORF">E4582_12410</name>
</gene>
<dbReference type="InterPro" id="IPR002656">
    <property type="entry name" value="Acyl_transf_3_dom"/>
</dbReference>
<keyword evidence="2" id="KW-1133">Transmembrane helix</keyword>
<feature type="transmembrane region" description="Helical" evidence="2">
    <location>
        <begin position="232"/>
        <end position="251"/>
    </location>
</feature>
<feature type="transmembrane region" description="Helical" evidence="2">
    <location>
        <begin position="86"/>
        <end position="110"/>
    </location>
</feature>
<feature type="transmembrane region" description="Helical" evidence="2">
    <location>
        <begin position="130"/>
        <end position="151"/>
    </location>
</feature>
<dbReference type="GO" id="GO:0016747">
    <property type="term" value="F:acyltransferase activity, transferring groups other than amino-acyl groups"/>
    <property type="evidence" value="ECO:0007669"/>
    <property type="project" value="InterPro"/>
</dbReference>
<keyword evidence="2" id="KW-0472">Membrane</keyword>
<comment type="caution">
    <text evidence="4">The sequence shown here is derived from an EMBL/GenBank/DDBJ whole genome shotgun (WGS) entry which is preliminary data.</text>
</comment>
<feature type="transmembrane region" description="Helical" evidence="2">
    <location>
        <begin position="296"/>
        <end position="316"/>
    </location>
</feature>
<organism evidence="4 5">
    <name type="scientific">Luteimonas yindakuii</name>
    <dbReference type="NCBI Taxonomy" id="2565782"/>
    <lineage>
        <taxon>Bacteria</taxon>
        <taxon>Pseudomonadati</taxon>
        <taxon>Pseudomonadota</taxon>
        <taxon>Gammaproteobacteria</taxon>
        <taxon>Lysobacterales</taxon>
        <taxon>Lysobacteraceae</taxon>
        <taxon>Luteimonas</taxon>
    </lineage>
</organism>
<feature type="transmembrane region" description="Helical" evidence="2">
    <location>
        <begin position="163"/>
        <end position="183"/>
    </location>
</feature>
<protein>
    <submittedName>
        <fullName evidence="4">Acyltransferase</fullName>
    </submittedName>
</protein>
<name>A0A4Z1RA24_9GAMM</name>
<keyword evidence="5" id="KW-1185">Reference proteome</keyword>
<feature type="transmembrane region" description="Helical" evidence="2">
    <location>
        <begin position="380"/>
        <end position="400"/>
    </location>
</feature>
<feature type="transmembrane region" description="Helical" evidence="2">
    <location>
        <begin position="438"/>
        <end position="455"/>
    </location>
</feature>
<dbReference type="Pfam" id="PF01757">
    <property type="entry name" value="Acyl_transf_3"/>
    <property type="match status" value="1"/>
</dbReference>
<evidence type="ECO:0000256" key="2">
    <source>
        <dbReference type="SAM" id="Phobius"/>
    </source>
</evidence>
<evidence type="ECO:0000256" key="1">
    <source>
        <dbReference type="SAM" id="MobiDB-lite"/>
    </source>
</evidence>
<dbReference type="AlphaFoldDB" id="A0A4Z1RA24"/>
<sequence>MTEPAQTNPTSADGSMSPADRSGARHVSGNGPPHSRPTRDLYPDALRACALLVVVLGHWVATLPVLEDGRLVGTGHLLRAWGPAAALTWLVQVVPLFVFVSAAVSTPGVVRRLGEGHSQRQWWARRALGLARPTLTYLLVLAAIALLARLLDGHLLQAFNTSLTIHLWFLVMLLAVQALLPLCVRADRRFGLKAVAALLLIAVIADLLRAGIRQPAELLQLGARVDANPGGIGWINLLAVWLLPQQLGIAWRNGRLAGARHGAALIALAVAWLAAAMASGYPVAMVGVQLAGNNMLPPTLALVGVVWLQAGAVLLAESPARRFLQRHPLPRVVAVLGALGMPLYLWHKLAELPAAWIGEWAGLPIDASDPLAPGFWLGRLGWLLLCAACLAPVMAAVVRYELSRRRDVAPAPASATVFLGGAALFAGLGVALLHGAQGAIVAAAMVLAASLLLRARPV</sequence>
<dbReference type="EMBL" id="SPUH01000002">
    <property type="protein sequence ID" value="TKS53003.1"/>
    <property type="molecule type" value="Genomic_DNA"/>
</dbReference>
<evidence type="ECO:0000313" key="4">
    <source>
        <dbReference type="EMBL" id="TKS53003.1"/>
    </source>
</evidence>
<feature type="transmembrane region" description="Helical" evidence="2">
    <location>
        <begin position="263"/>
        <end position="284"/>
    </location>
</feature>
<dbReference type="Proteomes" id="UP000298681">
    <property type="component" value="Unassembled WGS sequence"/>
</dbReference>
<feature type="region of interest" description="Disordered" evidence="1">
    <location>
        <begin position="1"/>
        <end position="39"/>
    </location>
</feature>
<feature type="transmembrane region" description="Helical" evidence="2">
    <location>
        <begin position="412"/>
        <end position="432"/>
    </location>
</feature>
<keyword evidence="4" id="KW-0012">Acyltransferase</keyword>
<feature type="domain" description="Acyltransferase 3" evidence="3">
    <location>
        <begin position="41"/>
        <end position="391"/>
    </location>
</feature>
<feature type="compositionally biased region" description="Polar residues" evidence="1">
    <location>
        <begin position="1"/>
        <end position="14"/>
    </location>
</feature>
<keyword evidence="2" id="KW-0812">Transmembrane</keyword>